<gene>
    <name evidence="3" type="ORF">BcDW1_5540</name>
</gene>
<evidence type="ECO:0000313" key="4">
    <source>
        <dbReference type="Proteomes" id="UP000012045"/>
    </source>
</evidence>
<dbReference type="STRING" id="1290391.M7TQP6"/>
<dbReference type="PANTHER" id="PTHR35041">
    <property type="entry name" value="MEDIATOR OF RNA POLYMERASE II TRANSCRIPTION SUBUNIT 1"/>
    <property type="match status" value="1"/>
</dbReference>
<organism evidence="3 4">
    <name type="scientific">Botryotinia fuckeliana (strain BcDW1)</name>
    <name type="common">Noble rot fungus</name>
    <name type="synonym">Botrytis cinerea</name>
    <dbReference type="NCBI Taxonomy" id="1290391"/>
    <lineage>
        <taxon>Eukaryota</taxon>
        <taxon>Fungi</taxon>
        <taxon>Dikarya</taxon>
        <taxon>Ascomycota</taxon>
        <taxon>Pezizomycotina</taxon>
        <taxon>Leotiomycetes</taxon>
        <taxon>Helotiales</taxon>
        <taxon>Sclerotiniaceae</taxon>
        <taxon>Botrytis</taxon>
    </lineage>
</organism>
<feature type="compositionally biased region" description="Low complexity" evidence="1">
    <location>
        <begin position="1"/>
        <end position="12"/>
    </location>
</feature>
<feature type="region of interest" description="Disordered" evidence="1">
    <location>
        <begin position="1"/>
        <end position="101"/>
    </location>
</feature>
<accession>M7TQP6</accession>
<dbReference type="OrthoDB" id="5322539at2759"/>
<sequence>MSTVAPANGASPPASPPRTGPRVNRTGTPTSMYSNTNSPVAARPVSPASSASSANSVSSNQPSGLGLSTTNINPPPVSPNSSVPSSPTGNANQPPKASSSAVSRWGIGWETPTLMAIFYILGTTAPTHFEDSYLSLTSAAIRSTPALCVISIIMSGMAIAASFPPGAINVISTQIISYQVVPVPTFNASFMGNGSGIDANAYSLMELIPLSPSGFVDGDFTSGKDNNLIVRLAREVLISGQTFTQSSPCGSNCSYEIQYEGPWIDCVNSSSQYYLKTNDTFTIYNGTWSSKISASLAHSTYNGTYTQATFNSSTLTPIKANGIHDVGALGGEAMEALVQEDLLVCSPGRALFTVNNIWEDNIQRREYDVAPISQLTNLALLTHQSEVIVPGFCAETGTGYGTGPANWSTAALDWYRDNNMMTIFASMLSFLDGEYLARLVATNSSIKHNDSAYYTDIAWQEAIVGNNDFLAQSTGENGTLIDSTRFNTAFAQYTPFVSSYPSFNMTTSTLNSYLFNLTTSAMLSYNNWNTTSNATIVDTINIYTFSQPLNLILPYFITLGVSLPFLLLGFWSLYRNGVSATDSGFIQLLATTTGSQALEDAAAASCLGGSNHIDKIFKETKIRFGELVDPNNLNPNANTLRRAGFGIESEVRDLEKGAQYGIMR</sequence>
<name>M7TQP6_BOTF1</name>
<keyword evidence="2" id="KW-0812">Transmembrane</keyword>
<proteinExistence type="predicted"/>
<evidence type="ECO:0000313" key="3">
    <source>
        <dbReference type="EMBL" id="EMR85886.1"/>
    </source>
</evidence>
<feature type="compositionally biased region" description="Polar residues" evidence="1">
    <location>
        <begin position="89"/>
        <end position="101"/>
    </location>
</feature>
<evidence type="ECO:0000256" key="2">
    <source>
        <dbReference type="SAM" id="Phobius"/>
    </source>
</evidence>
<dbReference type="Proteomes" id="UP000012045">
    <property type="component" value="Unassembled WGS sequence"/>
</dbReference>
<dbReference type="HOGENOM" id="CLU_008809_1_3_1"/>
<dbReference type="AlphaFoldDB" id="M7TQP6"/>
<feature type="compositionally biased region" description="Low complexity" evidence="1">
    <location>
        <begin position="79"/>
        <end position="88"/>
    </location>
</feature>
<protein>
    <submittedName>
        <fullName evidence="3">Uncharacterized protein</fullName>
    </submittedName>
</protein>
<feature type="compositionally biased region" description="Low complexity" evidence="1">
    <location>
        <begin position="37"/>
        <end position="60"/>
    </location>
</feature>
<keyword evidence="2" id="KW-1133">Transmembrane helix</keyword>
<feature type="compositionally biased region" description="Polar residues" evidence="1">
    <location>
        <begin position="25"/>
        <end position="36"/>
    </location>
</feature>
<evidence type="ECO:0000256" key="1">
    <source>
        <dbReference type="SAM" id="MobiDB-lite"/>
    </source>
</evidence>
<reference evidence="4" key="1">
    <citation type="journal article" date="2013" name="Genome Announc.">
        <title>Draft genome sequence of Botrytis cinerea BcDW1, inoculum for noble rot of grape berries.</title>
        <authorList>
            <person name="Blanco-Ulate B."/>
            <person name="Allen G."/>
            <person name="Powell A.L."/>
            <person name="Cantu D."/>
        </authorList>
    </citation>
    <scope>NUCLEOTIDE SEQUENCE [LARGE SCALE GENOMIC DNA]</scope>
    <source>
        <strain evidence="4">BcDW1</strain>
    </source>
</reference>
<dbReference type="EMBL" id="KB707880">
    <property type="protein sequence ID" value="EMR85886.1"/>
    <property type="molecule type" value="Genomic_DNA"/>
</dbReference>
<keyword evidence="2" id="KW-0472">Membrane</keyword>
<dbReference type="PANTHER" id="PTHR35041:SF6">
    <property type="entry name" value="FORMYLMETHIONINE DEFORMYLASE-LIKE PROTEIN-RELATED"/>
    <property type="match status" value="1"/>
</dbReference>
<feature type="transmembrane region" description="Helical" evidence="2">
    <location>
        <begin position="552"/>
        <end position="574"/>
    </location>
</feature>